<evidence type="ECO:0000256" key="2">
    <source>
        <dbReference type="ARBA" id="ARBA00022692"/>
    </source>
</evidence>
<comment type="subcellular location">
    <subcellularLocation>
        <location evidence="1">Membrane</location>
        <topology evidence="1">Multi-pass membrane protein</topology>
    </subcellularLocation>
</comment>
<dbReference type="Gene3D" id="1.10.1450.10">
    <property type="entry name" value="Tetraspanin"/>
    <property type="match status" value="1"/>
</dbReference>
<reference evidence="7 8" key="1">
    <citation type="submission" date="2024-07" db="EMBL/GenBank/DDBJ databases">
        <title>Chromosome-level genome assembly of the water stick insect Ranatra chinensis (Heteroptera: Nepidae).</title>
        <authorList>
            <person name="Liu X."/>
        </authorList>
    </citation>
    <scope>NUCLEOTIDE SEQUENCE [LARGE SCALE GENOMIC DNA]</scope>
    <source>
        <strain evidence="7">Cailab_2021Rc</strain>
        <tissue evidence="7">Muscle</tissue>
    </source>
</reference>
<feature type="transmembrane region" description="Helical" evidence="6">
    <location>
        <begin position="202"/>
        <end position="223"/>
    </location>
</feature>
<sequence>MLHIRWFGHRFNGYRKLLGSRLGFWFPGYCYFALLFSSATNTIAWRMRAQFSSKLFLSYDMNHWYFLIILINTVLAHVHFLVSTIVIVLLIGERERASAKLKSSLALYSKDYSTKVLLDRMQVAFECCGRDSYEDWFDFNWYDNTDIKDDLNCDDVPFSCCSFAVHLPCLHHGLNAASENFEVGKGSTLWSKGCLHEFLIPYYGHLFVIGFLVGILSAFEILLSIGDRIVQTADGNRLHELLFVAWIIGESPKDMEGFEHVEPKNYTIVPMPPPKEIEPRKGVLVIRAQPKNEPKREVEEPKVEEPAEERPAILPKKVVIRRSSRASAWPHIEEEDYDDEERRKAQPFLWEHEKDIRALETGRFPKGTWGIPYKPFEITPIQHRPGMVTSTPKKRGQRGSVDMTKGSFTSAEETFHSAFHE</sequence>
<evidence type="ECO:0000256" key="4">
    <source>
        <dbReference type="ARBA" id="ARBA00023136"/>
    </source>
</evidence>
<dbReference type="AlphaFoldDB" id="A0ABD0YVB8"/>
<accession>A0ABD0YVB8</accession>
<feature type="transmembrane region" description="Helical" evidence="6">
    <location>
        <begin position="64"/>
        <end position="92"/>
    </location>
</feature>
<dbReference type="GO" id="GO:0016020">
    <property type="term" value="C:membrane"/>
    <property type="evidence" value="ECO:0007669"/>
    <property type="project" value="UniProtKB-SubCell"/>
</dbReference>
<keyword evidence="4 6" id="KW-0472">Membrane</keyword>
<dbReference type="Pfam" id="PF00335">
    <property type="entry name" value="Tetraspanin"/>
    <property type="match status" value="1"/>
</dbReference>
<name>A0ABD0YVB8_9HEMI</name>
<protein>
    <recommendedName>
        <fullName evidence="9">Tetraspanin</fullName>
    </recommendedName>
</protein>
<evidence type="ECO:0000256" key="3">
    <source>
        <dbReference type="ARBA" id="ARBA00022989"/>
    </source>
</evidence>
<feature type="region of interest" description="Disordered" evidence="5">
    <location>
        <begin position="382"/>
        <end position="421"/>
    </location>
</feature>
<evidence type="ECO:0000256" key="5">
    <source>
        <dbReference type="SAM" id="MobiDB-lite"/>
    </source>
</evidence>
<proteinExistence type="predicted"/>
<gene>
    <name evidence="7" type="ORF">AAG570_006868</name>
</gene>
<keyword evidence="8" id="KW-1185">Reference proteome</keyword>
<dbReference type="InterPro" id="IPR008952">
    <property type="entry name" value="Tetraspanin_EC2_sf"/>
</dbReference>
<evidence type="ECO:0000256" key="1">
    <source>
        <dbReference type="ARBA" id="ARBA00004141"/>
    </source>
</evidence>
<evidence type="ECO:0000256" key="6">
    <source>
        <dbReference type="SAM" id="Phobius"/>
    </source>
</evidence>
<keyword evidence="2 6" id="KW-0812">Transmembrane</keyword>
<keyword evidence="3 6" id="KW-1133">Transmembrane helix</keyword>
<evidence type="ECO:0000313" key="8">
    <source>
        <dbReference type="Proteomes" id="UP001558652"/>
    </source>
</evidence>
<feature type="transmembrane region" description="Helical" evidence="6">
    <location>
        <begin position="21"/>
        <end position="44"/>
    </location>
</feature>
<organism evidence="7 8">
    <name type="scientific">Ranatra chinensis</name>
    <dbReference type="NCBI Taxonomy" id="642074"/>
    <lineage>
        <taxon>Eukaryota</taxon>
        <taxon>Metazoa</taxon>
        <taxon>Ecdysozoa</taxon>
        <taxon>Arthropoda</taxon>
        <taxon>Hexapoda</taxon>
        <taxon>Insecta</taxon>
        <taxon>Pterygota</taxon>
        <taxon>Neoptera</taxon>
        <taxon>Paraneoptera</taxon>
        <taxon>Hemiptera</taxon>
        <taxon>Heteroptera</taxon>
        <taxon>Panheteroptera</taxon>
        <taxon>Nepomorpha</taxon>
        <taxon>Nepidae</taxon>
        <taxon>Ranatrinae</taxon>
        <taxon>Ranatra</taxon>
    </lineage>
</organism>
<dbReference type="SUPFAM" id="SSF48652">
    <property type="entry name" value="Tetraspanin"/>
    <property type="match status" value="1"/>
</dbReference>
<feature type="region of interest" description="Disordered" evidence="5">
    <location>
        <begin position="290"/>
        <end position="309"/>
    </location>
</feature>
<dbReference type="InterPro" id="IPR018499">
    <property type="entry name" value="Tetraspanin/Peripherin"/>
</dbReference>
<dbReference type="EMBL" id="JBFDAA010000002">
    <property type="protein sequence ID" value="KAL1139891.1"/>
    <property type="molecule type" value="Genomic_DNA"/>
</dbReference>
<evidence type="ECO:0000313" key="7">
    <source>
        <dbReference type="EMBL" id="KAL1139891.1"/>
    </source>
</evidence>
<comment type="caution">
    <text evidence="7">The sequence shown here is derived from an EMBL/GenBank/DDBJ whole genome shotgun (WGS) entry which is preliminary data.</text>
</comment>
<dbReference type="Proteomes" id="UP001558652">
    <property type="component" value="Unassembled WGS sequence"/>
</dbReference>
<evidence type="ECO:0008006" key="9">
    <source>
        <dbReference type="Google" id="ProtNLM"/>
    </source>
</evidence>